<reference evidence="3 4" key="1">
    <citation type="submission" date="2024-07" db="EMBL/GenBank/DDBJ databases">
        <authorList>
            <person name="Akdeniz Z."/>
        </authorList>
    </citation>
    <scope>NUCLEOTIDE SEQUENCE [LARGE SCALE GENOMIC DNA]</scope>
</reference>
<evidence type="ECO:0000313" key="4">
    <source>
        <dbReference type="Proteomes" id="UP001642409"/>
    </source>
</evidence>
<dbReference type="PANTHER" id="PTHR46652:SF3">
    <property type="entry name" value="LEUCINE-RICH REPEAT-CONTAINING PROTEIN 9"/>
    <property type="match status" value="1"/>
</dbReference>
<dbReference type="SMART" id="SM00365">
    <property type="entry name" value="LRR_SD22"/>
    <property type="match status" value="6"/>
</dbReference>
<keyword evidence="2" id="KW-0677">Repeat</keyword>
<comment type="caution">
    <text evidence="3">The sequence shown here is derived from an EMBL/GenBank/DDBJ whole genome shotgun (WGS) entry which is preliminary data.</text>
</comment>
<dbReference type="PANTHER" id="PTHR46652">
    <property type="entry name" value="LEUCINE-RICH REPEAT AND IQ DOMAIN-CONTAINING PROTEIN 1-RELATED"/>
    <property type="match status" value="1"/>
</dbReference>
<evidence type="ECO:0000313" key="3">
    <source>
        <dbReference type="EMBL" id="CAL5970217.1"/>
    </source>
</evidence>
<dbReference type="Pfam" id="PF12799">
    <property type="entry name" value="LRR_4"/>
    <property type="match status" value="1"/>
</dbReference>
<dbReference type="SUPFAM" id="SSF52058">
    <property type="entry name" value="L domain-like"/>
    <property type="match status" value="1"/>
</dbReference>
<keyword evidence="1" id="KW-0433">Leucine-rich repeat</keyword>
<dbReference type="InterPro" id="IPR032675">
    <property type="entry name" value="LRR_dom_sf"/>
</dbReference>
<organism evidence="3 4">
    <name type="scientific">Hexamita inflata</name>
    <dbReference type="NCBI Taxonomy" id="28002"/>
    <lineage>
        <taxon>Eukaryota</taxon>
        <taxon>Metamonada</taxon>
        <taxon>Diplomonadida</taxon>
        <taxon>Hexamitidae</taxon>
        <taxon>Hexamitinae</taxon>
        <taxon>Hexamita</taxon>
    </lineage>
</organism>
<evidence type="ECO:0000256" key="1">
    <source>
        <dbReference type="ARBA" id="ARBA00022614"/>
    </source>
</evidence>
<dbReference type="InterPro" id="IPR050836">
    <property type="entry name" value="SDS22/Internalin_LRR"/>
</dbReference>
<dbReference type="InterPro" id="IPR001611">
    <property type="entry name" value="Leu-rich_rpt"/>
</dbReference>
<dbReference type="EMBL" id="CAXDID020000001">
    <property type="protein sequence ID" value="CAL5970217.1"/>
    <property type="molecule type" value="Genomic_DNA"/>
</dbReference>
<dbReference type="Proteomes" id="UP001642409">
    <property type="component" value="Unassembled WGS sequence"/>
</dbReference>
<dbReference type="Gene3D" id="3.80.10.10">
    <property type="entry name" value="Ribonuclease Inhibitor"/>
    <property type="match status" value="1"/>
</dbReference>
<sequence>MNQQDNHDKRVLDMYKNKVRNNTLTIEQSIYDIVQNIQFVDQLPINVLKVYYSYDIRFDRVPSKITNLQFTNAPQTNFTGFEQMKQLMILSLNDNQLSQINFISSLINLTNLNVCSNIIKDLSPLQNLIQLKEINLNFNKIQDISPLKKLVKLEIIHINSNQIIDIHPLKYLKELSQLYIRQNKIITIKPLQSLSKLVICDVNYNFIQDMSNMPLIPPLEEEDEEMGFGLFDESEEEIVQQNPPKQQLLLSNKITAIYEQQDKFQKEAKNTITTKQGFALMCNKIHQLLSNSNESHLRWSQCIAQLFQMTDSAISQ</sequence>
<dbReference type="PROSITE" id="PS51450">
    <property type="entry name" value="LRR"/>
    <property type="match status" value="5"/>
</dbReference>
<evidence type="ECO:0000256" key="2">
    <source>
        <dbReference type="ARBA" id="ARBA00022737"/>
    </source>
</evidence>
<protein>
    <submittedName>
        <fullName evidence="3">Leucine-rich_repeat domain-containing protein</fullName>
    </submittedName>
</protein>
<dbReference type="InterPro" id="IPR025875">
    <property type="entry name" value="Leu-rich_rpt_4"/>
</dbReference>
<gene>
    <name evidence="3" type="ORF">HINF_LOCUS157</name>
</gene>
<accession>A0ABP1GDK8</accession>
<name>A0ABP1GDK8_9EUKA</name>
<keyword evidence="4" id="KW-1185">Reference proteome</keyword>
<proteinExistence type="predicted"/>